<dbReference type="InterPro" id="IPR027304">
    <property type="entry name" value="Trigger_fact/SurA_dom_sf"/>
</dbReference>
<gene>
    <name evidence="7" type="ORF">M2350_001404</name>
</gene>
<comment type="caution">
    <text evidence="7">The sequence shown here is derived from an EMBL/GenBank/DDBJ whole genome shotgun (WGS) entry which is preliminary data.</text>
</comment>
<keyword evidence="5" id="KW-0413">Isomerase</keyword>
<evidence type="ECO:0000256" key="2">
    <source>
        <dbReference type="ARBA" id="ARBA00013194"/>
    </source>
</evidence>
<comment type="catalytic activity">
    <reaction evidence="1">
        <text>[protein]-peptidylproline (omega=180) = [protein]-peptidylproline (omega=0)</text>
        <dbReference type="Rhea" id="RHEA:16237"/>
        <dbReference type="Rhea" id="RHEA-COMP:10747"/>
        <dbReference type="Rhea" id="RHEA-COMP:10748"/>
        <dbReference type="ChEBI" id="CHEBI:83833"/>
        <dbReference type="ChEBI" id="CHEBI:83834"/>
        <dbReference type="EC" id="5.2.1.8"/>
    </reaction>
</comment>
<keyword evidence="3" id="KW-0732">Signal</keyword>
<name>A0ABT2EM33_9BACT</name>
<dbReference type="SUPFAM" id="SSF109998">
    <property type="entry name" value="Triger factor/SurA peptide-binding domain-like"/>
    <property type="match status" value="1"/>
</dbReference>
<dbReference type="EMBL" id="JANUCP010000002">
    <property type="protein sequence ID" value="MCS3919004.1"/>
    <property type="molecule type" value="Genomic_DNA"/>
</dbReference>
<evidence type="ECO:0000256" key="5">
    <source>
        <dbReference type="ARBA" id="ARBA00023235"/>
    </source>
</evidence>
<protein>
    <recommendedName>
        <fullName evidence="2">peptidylprolyl isomerase</fullName>
        <ecNumber evidence="2">5.2.1.8</ecNumber>
    </recommendedName>
</protein>
<evidence type="ECO:0000313" key="8">
    <source>
        <dbReference type="Proteomes" id="UP001204798"/>
    </source>
</evidence>
<keyword evidence="4" id="KW-0697">Rotamase</keyword>
<evidence type="ECO:0000256" key="6">
    <source>
        <dbReference type="SAM" id="MobiDB-lite"/>
    </source>
</evidence>
<dbReference type="EC" id="5.2.1.8" evidence="2"/>
<dbReference type="Gene3D" id="1.10.4030.10">
    <property type="entry name" value="Porin chaperone SurA, peptide-binding domain"/>
    <property type="match status" value="1"/>
</dbReference>
<feature type="region of interest" description="Disordered" evidence="6">
    <location>
        <begin position="317"/>
        <end position="348"/>
    </location>
</feature>
<reference evidence="7 8" key="1">
    <citation type="submission" date="2022-08" db="EMBL/GenBank/DDBJ databases">
        <title>Bacterial and archaeal communities from various locations to study Microbial Dark Matter (Phase II).</title>
        <authorList>
            <person name="Stepanauskas R."/>
        </authorList>
    </citation>
    <scope>NUCLEOTIDE SEQUENCE [LARGE SCALE GENOMIC DNA]</scope>
    <source>
        <strain evidence="7 8">PD1</strain>
    </source>
</reference>
<evidence type="ECO:0000256" key="1">
    <source>
        <dbReference type="ARBA" id="ARBA00000971"/>
    </source>
</evidence>
<dbReference type="RefSeq" id="WP_259095085.1">
    <property type="nucleotide sequence ID" value="NZ_CP130454.1"/>
</dbReference>
<evidence type="ECO:0000313" key="7">
    <source>
        <dbReference type="EMBL" id="MCS3919004.1"/>
    </source>
</evidence>
<sequence length="348" mass="40662">MRLLPFLAVIAPLLLPWGCGGRKPVAVVGGKVISQSEFRQTMEQYYGAKTLRWLIQHQLLLLANERQKLVSEKEVEREYKNFMRLNGFEDERQFLAFLARQGMTKEALLEDIKHELILQRLREKQTKVDDKTLQEFYRRNWAMFAQPPTGEPPTVRCFIFQSPKREELEKVKVLIQKGEDIRKVAYDFYKDNPQLRSTRGEAVITLPLVFDPQHPPMPPSLMKLLAQDAPINKLHGPVLIPEMKLWVLVKVTERKRPFVLPYEEIKREVKAAYVQFFGPPPEAIFQQLAKEFAITVQDPRYKFLEDEIRTRIMLERPMTFQPPAEAPSLTRPPSQEGGRLEQRERTAQ</sequence>
<dbReference type="PANTHER" id="PTHR47245:SF1">
    <property type="entry name" value="FOLDASE PROTEIN PRSA"/>
    <property type="match status" value="1"/>
</dbReference>
<evidence type="ECO:0000256" key="3">
    <source>
        <dbReference type="ARBA" id="ARBA00022729"/>
    </source>
</evidence>
<feature type="compositionally biased region" description="Basic and acidic residues" evidence="6">
    <location>
        <begin position="338"/>
        <end position="348"/>
    </location>
</feature>
<keyword evidence="8" id="KW-1185">Reference proteome</keyword>
<dbReference type="Proteomes" id="UP001204798">
    <property type="component" value="Unassembled WGS sequence"/>
</dbReference>
<dbReference type="InterPro" id="IPR050245">
    <property type="entry name" value="PrsA_foldase"/>
</dbReference>
<organism evidence="7 8">
    <name type="scientific">Candidatus Fervidibacter sacchari</name>
    <dbReference type="NCBI Taxonomy" id="1448929"/>
    <lineage>
        <taxon>Bacteria</taxon>
        <taxon>Candidatus Fervidibacterota</taxon>
        <taxon>Candidatus Fervidibacter</taxon>
    </lineage>
</organism>
<accession>A0ABT2EM33</accession>
<proteinExistence type="predicted"/>
<dbReference type="PANTHER" id="PTHR47245">
    <property type="entry name" value="PEPTIDYLPROLYL ISOMERASE"/>
    <property type="match status" value="1"/>
</dbReference>
<evidence type="ECO:0000256" key="4">
    <source>
        <dbReference type="ARBA" id="ARBA00023110"/>
    </source>
</evidence>